<keyword evidence="3" id="KW-1185">Reference proteome</keyword>
<dbReference type="Proteomes" id="UP000239209">
    <property type="component" value="Unassembled WGS sequence"/>
</dbReference>
<evidence type="ECO:0000256" key="1">
    <source>
        <dbReference type="SAM" id="MobiDB-lite"/>
    </source>
</evidence>
<feature type="compositionally biased region" description="Pro residues" evidence="1">
    <location>
        <begin position="111"/>
        <end position="128"/>
    </location>
</feature>
<sequence length="191" mass="20004">MATVAQLAVNAVAAGVQPHTDFGDPGVADATTTVVTAVTGTGVHRVRVPALTEASVGDPDLTAAQRAARKRLKDFIERARRLPSNDRLPEPQPYRGDSLAALARPYAPTDEAPPSPAPAQQWPGPPLPGSAVASGGRVTCTVVTAAEADHVRKTAAHASVLTPWRSGGKLWDVTFRPLLPDEHECTDLPGF</sequence>
<dbReference type="OrthoDB" id="5184982at2"/>
<reference evidence="2 3" key="1">
    <citation type="submission" date="2018-03" db="EMBL/GenBank/DDBJ databases">
        <title>Genomic Encyclopedia of Archaeal and Bacterial Type Strains, Phase II (KMG-II): from individual species to whole genera.</title>
        <authorList>
            <person name="Goeker M."/>
        </authorList>
    </citation>
    <scope>NUCLEOTIDE SEQUENCE [LARGE SCALE GENOMIC DNA]</scope>
    <source>
        <strain evidence="2 3">DSM 45348</strain>
    </source>
</reference>
<accession>A0A2T0RGH0</accession>
<dbReference type="EMBL" id="PVZG01000025">
    <property type="protein sequence ID" value="PRY20200.1"/>
    <property type="molecule type" value="Genomic_DNA"/>
</dbReference>
<comment type="caution">
    <text evidence="2">The sequence shown here is derived from an EMBL/GenBank/DDBJ whole genome shotgun (WGS) entry which is preliminary data.</text>
</comment>
<evidence type="ECO:0000313" key="2">
    <source>
        <dbReference type="EMBL" id="PRY20200.1"/>
    </source>
</evidence>
<feature type="region of interest" description="Disordered" evidence="1">
    <location>
        <begin position="106"/>
        <end position="134"/>
    </location>
</feature>
<organism evidence="2 3">
    <name type="scientific">Pseudosporangium ferrugineum</name>
    <dbReference type="NCBI Taxonomy" id="439699"/>
    <lineage>
        <taxon>Bacteria</taxon>
        <taxon>Bacillati</taxon>
        <taxon>Actinomycetota</taxon>
        <taxon>Actinomycetes</taxon>
        <taxon>Micromonosporales</taxon>
        <taxon>Micromonosporaceae</taxon>
        <taxon>Pseudosporangium</taxon>
    </lineage>
</organism>
<dbReference type="AlphaFoldDB" id="A0A2T0RGH0"/>
<dbReference type="RefSeq" id="WP_106130738.1">
    <property type="nucleotide sequence ID" value="NZ_PVZG01000025.1"/>
</dbReference>
<gene>
    <name evidence="2" type="ORF">CLV70_12581</name>
</gene>
<evidence type="ECO:0000313" key="3">
    <source>
        <dbReference type="Proteomes" id="UP000239209"/>
    </source>
</evidence>
<name>A0A2T0RGH0_9ACTN</name>
<proteinExistence type="predicted"/>
<protein>
    <submittedName>
        <fullName evidence="2">Uncharacterized protein</fullName>
    </submittedName>
</protein>